<dbReference type="PANTHER" id="PTHR27002">
    <property type="entry name" value="RECEPTOR-LIKE SERINE/THREONINE-PROTEIN KINASE SD1-8"/>
    <property type="match status" value="1"/>
</dbReference>
<keyword evidence="6" id="KW-0067">ATP-binding</keyword>
<accession>A0A2P6QAR0</accession>
<evidence type="ECO:0000256" key="1">
    <source>
        <dbReference type="ARBA" id="ARBA00012513"/>
    </source>
</evidence>
<protein>
    <recommendedName>
        <fullName evidence="1">non-specific serine/threonine protein kinase</fullName>
        <ecNumber evidence="1">2.7.11.1</ecNumber>
    </recommendedName>
</protein>
<dbReference type="EMBL" id="PDCK01000043">
    <property type="protein sequence ID" value="PRQ31260.1"/>
    <property type="molecule type" value="Genomic_DNA"/>
</dbReference>
<dbReference type="InterPro" id="IPR000719">
    <property type="entry name" value="Prot_kinase_dom"/>
</dbReference>
<comment type="catalytic activity">
    <reaction evidence="7">
        <text>L-threonyl-[protein] + ATP = O-phospho-L-threonyl-[protein] + ADP + H(+)</text>
        <dbReference type="Rhea" id="RHEA:46608"/>
        <dbReference type="Rhea" id="RHEA-COMP:11060"/>
        <dbReference type="Rhea" id="RHEA-COMP:11605"/>
        <dbReference type="ChEBI" id="CHEBI:15378"/>
        <dbReference type="ChEBI" id="CHEBI:30013"/>
        <dbReference type="ChEBI" id="CHEBI:30616"/>
        <dbReference type="ChEBI" id="CHEBI:61977"/>
        <dbReference type="ChEBI" id="CHEBI:456216"/>
        <dbReference type="EC" id="2.7.11.1"/>
    </reaction>
</comment>
<evidence type="ECO:0000313" key="11">
    <source>
        <dbReference type="Proteomes" id="UP000238479"/>
    </source>
</evidence>
<dbReference type="Gramene" id="PRQ31260">
    <property type="protein sequence ID" value="PRQ31260"/>
    <property type="gene ID" value="RchiOBHm_Chr5g0033531"/>
</dbReference>
<evidence type="ECO:0000256" key="7">
    <source>
        <dbReference type="ARBA" id="ARBA00047899"/>
    </source>
</evidence>
<reference evidence="10 11" key="1">
    <citation type="journal article" date="2018" name="Nat. Genet.">
        <title>The Rosa genome provides new insights in the design of modern roses.</title>
        <authorList>
            <person name="Bendahmane M."/>
        </authorList>
    </citation>
    <scope>NUCLEOTIDE SEQUENCE [LARGE SCALE GENOMIC DNA]</scope>
    <source>
        <strain evidence="11">cv. Old Blush</strain>
    </source>
</reference>
<dbReference type="Proteomes" id="UP000238479">
    <property type="component" value="Chromosome 5"/>
</dbReference>
<evidence type="ECO:0000259" key="9">
    <source>
        <dbReference type="PROSITE" id="PS50011"/>
    </source>
</evidence>
<keyword evidence="11" id="KW-1185">Reference proteome</keyword>
<dbReference type="FunFam" id="1.10.510.10:FF:001023">
    <property type="entry name" value="Os07g0541700 protein"/>
    <property type="match status" value="1"/>
</dbReference>
<dbReference type="PANTHER" id="PTHR27002:SF1104">
    <property type="entry name" value="CYSTEINE-RICH RECEPTOR-LIKE PROTEIN KINASE 27-RELATED"/>
    <property type="match status" value="1"/>
</dbReference>
<name>A0A2P6QAR0_ROSCH</name>
<evidence type="ECO:0000256" key="5">
    <source>
        <dbReference type="ARBA" id="ARBA00022777"/>
    </source>
</evidence>
<evidence type="ECO:0000256" key="2">
    <source>
        <dbReference type="ARBA" id="ARBA00022527"/>
    </source>
</evidence>
<dbReference type="EC" id="2.7.11.1" evidence="1"/>
<dbReference type="PROSITE" id="PS50011">
    <property type="entry name" value="PROTEIN_KINASE_DOM"/>
    <property type="match status" value="1"/>
</dbReference>
<feature type="domain" description="Protein kinase" evidence="9">
    <location>
        <begin position="1"/>
        <end position="84"/>
    </location>
</feature>
<comment type="catalytic activity">
    <reaction evidence="8">
        <text>L-seryl-[protein] + ATP = O-phospho-L-seryl-[protein] + ADP + H(+)</text>
        <dbReference type="Rhea" id="RHEA:17989"/>
        <dbReference type="Rhea" id="RHEA-COMP:9863"/>
        <dbReference type="Rhea" id="RHEA-COMP:11604"/>
        <dbReference type="ChEBI" id="CHEBI:15378"/>
        <dbReference type="ChEBI" id="CHEBI:29999"/>
        <dbReference type="ChEBI" id="CHEBI:30616"/>
        <dbReference type="ChEBI" id="CHEBI:83421"/>
        <dbReference type="ChEBI" id="CHEBI:456216"/>
        <dbReference type="EC" id="2.7.11.1"/>
    </reaction>
</comment>
<organism evidence="10 11">
    <name type="scientific">Rosa chinensis</name>
    <name type="common">China rose</name>
    <dbReference type="NCBI Taxonomy" id="74649"/>
    <lineage>
        <taxon>Eukaryota</taxon>
        <taxon>Viridiplantae</taxon>
        <taxon>Streptophyta</taxon>
        <taxon>Embryophyta</taxon>
        <taxon>Tracheophyta</taxon>
        <taxon>Spermatophyta</taxon>
        <taxon>Magnoliopsida</taxon>
        <taxon>eudicotyledons</taxon>
        <taxon>Gunneridae</taxon>
        <taxon>Pentapetalae</taxon>
        <taxon>rosids</taxon>
        <taxon>fabids</taxon>
        <taxon>Rosales</taxon>
        <taxon>Rosaceae</taxon>
        <taxon>Rosoideae</taxon>
        <taxon>Rosoideae incertae sedis</taxon>
        <taxon>Rosa</taxon>
    </lineage>
</organism>
<dbReference type="SUPFAM" id="SSF56112">
    <property type="entry name" value="Protein kinase-like (PK-like)"/>
    <property type="match status" value="1"/>
</dbReference>
<evidence type="ECO:0000256" key="6">
    <source>
        <dbReference type="ARBA" id="ARBA00022840"/>
    </source>
</evidence>
<dbReference type="AlphaFoldDB" id="A0A2P6QAR0"/>
<proteinExistence type="predicted"/>
<dbReference type="Gene3D" id="1.10.510.10">
    <property type="entry name" value="Transferase(Phosphotransferase) domain 1"/>
    <property type="match status" value="1"/>
</dbReference>
<dbReference type="SMR" id="A0A2P6QAR0"/>
<keyword evidence="4" id="KW-0547">Nucleotide-binding</keyword>
<gene>
    <name evidence="10" type="ORF">RchiOBHm_Chr5g0033531</name>
</gene>
<sequence length="84" mass="9833">MLLAQLQHQNLVRLLGFCLKEEERLLIYKYIPNTSLNHFIFDPINHGQLDWETGYKIIGGIVCGLLYLHEDSRLRIIHCDLKPS</sequence>
<dbReference type="OMA" id="WETGYKI"/>
<evidence type="ECO:0000256" key="3">
    <source>
        <dbReference type="ARBA" id="ARBA00022679"/>
    </source>
</evidence>
<keyword evidence="3 10" id="KW-0808">Transferase</keyword>
<keyword evidence="5" id="KW-0418">Kinase</keyword>
<evidence type="ECO:0000313" key="10">
    <source>
        <dbReference type="EMBL" id="PRQ31260.1"/>
    </source>
</evidence>
<dbReference type="GO" id="GO:0004674">
    <property type="term" value="F:protein serine/threonine kinase activity"/>
    <property type="evidence" value="ECO:0007669"/>
    <property type="project" value="UniProtKB-KW"/>
</dbReference>
<dbReference type="InterPro" id="IPR011009">
    <property type="entry name" value="Kinase-like_dom_sf"/>
</dbReference>
<comment type="caution">
    <text evidence="10">The sequence shown here is derived from an EMBL/GenBank/DDBJ whole genome shotgun (WGS) entry which is preliminary data.</text>
</comment>
<evidence type="ECO:0000256" key="4">
    <source>
        <dbReference type="ARBA" id="ARBA00022741"/>
    </source>
</evidence>
<keyword evidence="2" id="KW-0723">Serine/threonine-protein kinase</keyword>
<dbReference type="Pfam" id="PF00069">
    <property type="entry name" value="Pkinase"/>
    <property type="match status" value="1"/>
</dbReference>
<evidence type="ECO:0000256" key="8">
    <source>
        <dbReference type="ARBA" id="ARBA00048679"/>
    </source>
</evidence>
<dbReference type="GO" id="GO:0005886">
    <property type="term" value="C:plasma membrane"/>
    <property type="evidence" value="ECO:0007669"/>
    <property type="project" value="TreeGrafter"/>
</dbReference>
<dbReference type="GO" id="GO:0005524">
    <property type="term" value="F:ATP binding"/>
    <property type="evidence" value="ECO:0007669"/>
    <property type="project" value="UniProtKB-KW"/>
</dbReference>